<dbReference type="InterPro" id="IPR052532">
    <property type="entry name" value="SUA5_domain"/>
</dbReference>
<evidence type="ECO:0000259" key="1">
    <source>
        <dbReference type="Pfam" id="PF01300"/>
    </source>
</evidence>
<comment type="caution">
    <text evidence="2">The sequence shown here is derived from an EMBL/GenBank/DDBJ whole genome shotgun (WGS) entry which is preliminary data.</text>
</comment>
<dbReference type="InterPro" id="IPR017945">
    <property type="entry name" value="DHBP_synth_RibB-like_a/b_dom"/>
</dbReference>
<protein>
    <recommendedName>
        <fullName evidence="1">YrdC-like domain-containing protein</fullName>
    </recommendedName>
</protein>
<sequence>MKTLYIHPKNPQPRLLDETTNALLSGKVVIIPTECGYRFAFAMNAKDAFERLVRVGVNESDLVLLCKNISQLSGVAVITNDAFITLKNDFLPHHVFILEPTKAVNKKIISKKSLRFTTSAMPIMTALLEQMDEPFFTAPLICQDESVNEYDITDKLDSQAEIFVDVGVIDEARMTVIDLMGS</sequence>
<accession>A0A1B8PIC7</accession>
<reference evidence="2 3" key="1">
    <citation type="submission" date="2016-06" db="EMBL/GenBank/DDBJ databases">
        <title>Draft genome of Moraxella nonliquefaciens CCUG 60284.</title>
        <authorList>
            <person name="Salva-Serra F."/>
            <person name="Engstrom-Jakobsson H."/>
            <person name="Thorell K."/>
            <person name="Gonzales-Siles L."/>
            <person name="Karlsson R."/>
            <person name="Boulund F."/>
            <person name="Engstrand L."/>
            <person name="Kristiansson E."/>
            <person name="Moore E."/>
        </authorList>
    </citation>
    <scope>NUCLEOTIDE SEQUENCE [LARGE SCALE GENOMIC DNA]</scope>
    <source>
        <strain evidence="2 3">CCUG 60284</strain>
    </source>
</reference>
<dbReference type="PANTHER" id="PTHR42828">
    <property type="entry name" value="DHBP SYNTHASE RIBB-LIKE ALPHA/BETA DOMAIN-CONTAINING PROTEIN"/>
    <property type="match status" value="1"/>
</dbReference>
<evidence type="ECO:0000313" key="2">
    <source>
        <dbReference type="EMBL" id="OBX48836.1"/>
    </source>
</evidence>
<dbReference type="GO" id="GO:0003725">
    <property type="term" value="F:double-stranded RNA binding"/>
    <property type="evidence" value="ECO:0007669"/>
    <property type="project" value="InterPro"/>
</dbReference>
<dbReference type="EMBL" id="LZDN01000040">
    <property type="protein sequence ID" value="OBX48836.1"/>
    <property type="molecule type" value="Genomic_DNA"/>
</dbReference>
<dbReference type="SUPFAM" id="SSF55821">
    <property type="entry name" value="YrdC/RibB"/>
    <property type="match status" value="1"/>
</dbReference>
<dbReference type="OrthoDB" id="9781656at2"/>
<name>A0A1B8PIC7_MORNO</name>
<dbReference type="RefSeq" id="WP_066893848.1">
    <property type="nucleotide sequence ID" value="NZ_JAKREH010000016.1"/>
</dbReference>
<feature type="domain" description="YrdC-like" evidence="1">
    <location>
        <begin position="22"/>
        <end position="180"/>
    </location>
</feature>
<dbReference type="Gene3D" id="3.90.870.10">
    <property type="entry name" value="DHBP synthase"/>
    <property type="match status" value="1"/>
</dbReference>
<gene>
    <name evidence="2" type="ORF">A9Z60_04110</name>
</gene>
<evidence type="ECO:0000313" key="3">
    <source>
        <dbReference type="Proteomes" id="UP000092671"/>
    </source>
</evidence>
<proteinExistence type="predicted"/>
<dbReference type="Pfam" id="PF01300">
    <property type="entry name" value="Sua5_yciO_yrdC"/>
    <property type="match status" value="1"/>
</dbReference>
<dbReference type="AlphaFoldDB" id="A0A1B8PIC7"/>
<organism evidence="2 3">
    <name type="scientific">Moraxella nonliquefaciens</name>
    <dbReference type="NCBI Taxonomy" id="478"/>
    <lineage>
        <taxon>Bacteria</taxon>
        <taxon>Pseudomonadati</taxon>
        <taxon>Pseudomonadota</taxon>
        <taxon>Gammaproteobacteria</taxon>
        <taxon>Moraxellales</taxon>
        <taxon>Moraxellaceae</taxon>
        <taxon>Moraxella</taxon>
    </lineage>
</organism>
<dbReference type="PANTHER" id="PTHR42828:SF3">
    <property type="entry name" value="THREONYLCARBAMOYL-AMP SYNTHASE"/>
    <property type="match status" value="1"/>
</dbReference>
<dbReference type="Proteomes" id="UP000092671">
    <property type="component" value="Unassembled WGS sequence"/>
</dbReference>
<dbReference type="InterPro" id="IPR006070">
    <property type="entry name" value="Sua5-like_dom"/>
</dbReference>